<dbReference type="FunCoup" id="A0A068U3W0">
    <property type="interactions" value="787"/>
</dbReference>
<evidence type="ECO:0000313" key="2">
    <source>
        <dbReference type="EMBL" id="CDP03205.1"/>
    </source>
</evidence>
<keyword evidence="3" id="KW-1185">Reference proteome</keyword>
<dbReference type="InterPro" id="IPR044809">
    <property type="entry name" value="AUF1-like"/>
</dbReference>
<feature type="domain" description="F-box" evidence="1">
    <location>
        <begin position="1"/>
        <end position="39"/>
    </location>
</feature>
<dbReference type="Gramene" id="CDP03205">
    <property type="protein sequence ID" value="CDP03205"/>
    <property type="gene ID" value="GSCOC_T00041710001"/>
</dbReference>
<dbReference type="InParanoid" id="A0A068U3W0"/>
<dbReference type="SUPFAM" id="SSF52047">
    <property type="entry name" value="RNI-like"/>
    <property type="match status" value="1"/>
</dbReference>
<dbReference type="OMA" id="CQWTVSN"/>
<organism evidence="2 3">
    <name type="scientific">Coffea canephora</name>
    <name type="common">Robusta coffee</name>
    <dbReference type="NCBI Taxonomy" id="49390"/>
    <lineage>
        <taxon>Eukaryota</taxon>
        <taxon>Viridiplantae</taxon>
        <taxon>Streptophyta</taxon>
        <taxon>Embryophyta</taxon>
        <taxon>Tracheophyta</taxon>
        <taxon>Spermatophyta</taxon>
        <taxon>Magnoliopsida</taxon>
        <taxon>eudicotyledons</taxon>
        <taxon>Gunneridae</taxon>
        <taxon>Pentapetalae</taxon>
        <taxon>asterids</taxon>
        <taxon>lamiids</taxon>
        <taxon>Gentianales</taxon>
        <taxon>Rubiaceae</taxon>
        <taxon>Ixoroideae</taxon>
        <taxon>Gardenieae complex</taxon>
        <taxon>Bertiereae - Coffeeae clade</taxon>
        <taxon>Coffeeae</taxon>
        <taxon>Coffea</taxon>
    </lineage>
</organism>
<dbReference type="InterPro" id="IPR001810">
    <property type="entry name" value="F-box_dom"/>
</dbReference>
<name>A0A068U3W0_COFCA</name>
<dbReference type="InterPro" id="IPR032675">
    <property type="entry name" value="LRR_dom_sf"/>
</dbReference>
<dbReference type="Proteomes" id="UP000295252">
    <property type="component" value="Chromosome VIII"/>
</dbReference>
<gene>
    <name evidence="2" type="ORF">GSCOC_T00041710001</name>
</gene>
<evidence type="ECO:0000259" key="1">
    <source>
        <dbReference type="Pfam" id="PF12937"/>
    </source>
</evidence>
<dbReference type="OrthoDB" id="2242903at2759"/>
<accession>A0A068U3W0</accession>
<proteinExistence type="predicted"/>
<dbReference type="InterPro" id="IPR036047">
    <property type="entry name" value="F-box-like_dom_sf"/>
</dbReference>
<dbReference type="Gene3D" id="3.80.10.10">
    <property type="entry name" value="Ribonuclease Inhibitor"/>
    <property type="match status" value="1"/>
</dbReference>
<dbReference type="EMBL" id="HG739093">
    <property type="protein sequence ID" value="CDP03205.1"/>
    <property type="molecule type" value="Genomic_DNA"/>
</dbReference>
<protein>
    <recommendedName>
        <fullName evidence="1">F-box domain-containing protein</fullName>
    </recommendedName>
</protein>
<reference evidence="3" key="1">
    <citation type="journal article" date="2014" name="Science">
        <title>The coffee genome provides insight into the convergent evolution of caffeine biosynthesis.</title>
        <authorList>
            <person name="Denoeud F."/>
            <person name="Carretero-Paulet L."/>
            <person name="Dereeper A."/>
            <person name="Droc G."/>
            <person name="Guyot R."/>
            <person name="Pietrella M."/>
            <person name="Zheng C."/>
            <person name="Alberti A."/>
            <person name="Anthony F."/>
            <person name="Aprea G."/>
            <person name="Aury J.M."/>
            <person name="Bento P."/>
            <person name="Bernard M."/>
            <person name="Bocs S."/>
            <person name="Campa C."/>
            <person name="Cenci A."/>
            <person name="Combes M.C."/>
            <person name="Crouzillat D."/>
            <person name="Da Silva C."/>
            <person name="Daddiego L."/>
            <person name="De Bellis F."/>
            <person name="Dussert S."/>
            <person name="Garsmeur O."/>
            <person name="Gayraud T."/>
            <person name="Guignon V."/>
            <person name="Jahn K."/>
            <person name="Jamilloux V."/>
            <person name="Joet T."/>
            <person name="Labadie K."/>
            <person name="Lan T."/>
            <person name="Leclercq J."/>
            <person name="Lepelley M."/>
            <person name="Leroy T."/>
            <person name="Li L.T."/>
            <person name="Librado P."/>
            <person name="Lopez L."/>
            <person name="Munoz A."/>
            <person name="Noel B."/>
            <person name="Pallavicini A."/>
            <person name="Perrotta G."/>
            <person name="Poncet V."/>
            <person name="Pot D."/>
            <person name="Priyono X."/>
            <person name="Rigoreau M."/>
            <person name="Rouard M."/>
            <person name="Rozas J."/>
            <person name="Tranchant-Dubreuil C."/>
            <person name="VanBuren R."/>
            <person name="Zhang Q."/>
            <person name="Andrade A.C."/>
            <person name="Argout X."/>
            <person name="Bertrand B."/>
            <person name="de Kochko A."/>
            <person name="Graziosi G."/>
            <person name="Henry R.J."/>
            <person name="Jayarama X."/>
            <person name="Ming R."/>
            <person name="Nagai C."/>
            <person name="Rounsley S."/>
            <person name="Sankoff D."/>
            <person name="Giuliano G."/>
            <person name="Albert V.A."/>
            <person name="Wincker P."/>
            <person name="Lashermes P."/>
        </authorList>
    </citation>
    <scope>NUCLEOTIDE SEQUENCE [LARGE SCALE GENOMIC DNA]</scope>
    <source>
        <strain evidence="3">cv. DH200-94</strain>
    </source>
</reference>
<dbReference type="AlphaFoldDB" id="A0A068U3W0"/>
<sequence>MDDLPPPLILDILSRLGDSADLASCRVASKTFNSLSRDIRSINLHCSFDRYAKSRCPLTRSSITPFKTILKNLVSELRIVESVTIGIDKPLRTVSYDDVEDEDDDLYLTEVNFVGEWLPKVSDGLTSFSISDFWVQSCWRRSEVLSLISSYCHKLAELQIRNAWLSVDGLKPMPKLSKLTLEYIRLDDEDLNKVNESFPGLQVLNLIGVGGLKDPKIHLLQLKACRWTVSNAVYSVTIVAPNLVKLKLKCVRPRALVIETPSLADLHLSVEEASSFKVEEFVNLTNLHLESLDLRRLLCSLPFGKTIKNLKLGLTKSSELMGVSKFGFESLLSVFPNVSSLTFTPWAWSIFEMYICPEGGEIRSRMKGLKEITAYLEIHDFETTLSCIFSILDNCSNLFEMKLFIHRDVVFHVTNTLISRCMTRYPRVIWRWGMWKEGTEDAWILDGVL</sequence>
<dbReference type="Pfam" id="PF12937">
    <property type="entry name" value="F-box-like"/>
    <property type="match status" value="1"/>
</dbReference>
<evidence type="ECO:0000313" key="3">
    <source>
        <dbReference type="Proteomes" id="UP000295252"/>
    </source>
</evidence>
<dbReference type="CDD" id="cd09917">
    <property type="entry name" value="F-box_SF"/>
    <property type="match status" value="1"/>
</dbReference>
<dbReference type="PhylomeDB" id="A0A068U3W0"/>
<dbReference type="SUPFAM" id="SSF81383">
    <property type="entry name" value="F-box domain"/>
    <property type="match status" value="1"/>
</dbReference>
<dbReference type="PANTHER" id="PTHR31215">
    <property type="entry name" value="OS05G0510400 PROTEIN-RELATED"/>
    <property type="match status" value="1"/>
</dbReference>